<protein>
    <submittedName>
        <fullName evidence="2">Uncharacterized protein</fullName>
    </submittedName>
</protein>
<feature type="compositionally biased region" description="Polar residues" evidence="1">
    <location>
        <begin position="1"/>
        <end position="10"/>
    </location>
</feature>
<feature type="region of interest" description="Disordered" evidence="1">
    <location>
        <begin position="1"/>
        <end position="30"/>
    </location>
</feature>
<dbReference type="Proteomes" id="UP000053647">
    <property type="component" value="Unassembled WGS sequence"/>
</dbReference>
<proteinExistence type="predicted"/>
<accession>A0A0C9TYR6</accession>
<sequence length="318" mass="36713">MSSTDSQSNEGGKPESSPNAHPPPPQRRIPVQTPWLSLTRQPPGLCFTTAWRAPNGIDERCFTYCSQTSLGRAEGREPNCRTICLRKVFPHELTTFIFHGRTGQKRQETNHFPLPPEGQPTSEHHLDDFDSPSTSDDDTRYWEEGWYLWTSRSRWAAQEKLGLMSHNLASQDNWQRYKDNFERRHEAEWEERRPQGVPTARGNPGFFRIEIDRVMTSQTLPPERPEFPWHSSWLTPLPPPLAPLLEPIRNLLAPTFKAMDIFGQSIESGSQRDFALRMWEKARSPEPFILARNVCRKVWEKWKEGPPDSDAEPDDGSI</sequence>
<keyword evidence="3" id="KW-1185">Reference proteome</keyword>
<dbReference type="HOGENOM" id="CLU_074642_0_0_1"/>
<name>A0A0C9TYR6_PAXIN</name>
<feature type="region of interest" description="Disordered" evidence="1">
    <location>
        <begin position="102"/>
        <end position="138"/>
    </location>
</feature>
<evidence type="ECO:0000313" key="2">
    <source>
        <dbReference type="EMBL" id="KIJ15478.1"/>
    </source>
</evidence>
<organism evidence="2 3">
    <name type="scientific">Paxillus involutus ATCC 200175</name>
    <dbReference type="NCBI Taxonomy" id="664439"/>
    <lineage>
        <taxon>Eukaryota</taxon>
        <taxon>Fungi</taxon>
        <taxon>Dikarya</taxon>
        <taxon>Basidiomycota</taxon>
        <taxon>Agaricomycotina</taxon>
        <taxon>Agaricomycetes</taxon>
        <taxon>Agaricomycetidae</taxon>
        <taxon>Boletales</taxon>
        <taxon>Paxilineae</taxon>
        <taxon>Paxillaceae</taxon>
        <taxon>Paxillus</taxon>
    </lineage>
</organism>
<reference evidence="3" key="2">
    <citation type="submission" date="2015-01" db="EMBL/GenBank/DDBJ databases">
        <title>Evolutionary Origins and Diversification of the Mycorrhizal Mutualists.</title>
        <authorList>
            <consortium name="DOE Joint Genome Institute"/>
            <consortium name="Mycorrhizal Genomics Consortium"/>
            <person name="Kohler A."/>
            <person name="Kuo A."/>
            <person name="Nagy L.G."/>
            <person name="Floudas D."/>
            <person name="Copeland A."/>
            <person name="Barry K.W."/>
            <person name="Cichocki N."/>
            <person name="Veneault-Fourrey C."/>
            <person name="LaButti K."/>
            <person name="Lindquist E.A."/>
            <person name="Lipzen A."/>
            <person name="Lundell T."/>
            <person name="Morin E."/>
            <person name="Murat C."/>
            <person name="Riley R."/>
            <person name="Ohm R."/>
            <person name="Sun H."/>
            <person name="Tunlid A."/>
            <person name="Henrissat B."/>
            <person name="Grigoriev I.V."/>
            <person name="Hibbett D.S."/>
            <person name="Martin F."/>
        </authorList>
    </citation>
    <scope>NUCLEOTIDE SEQUENCE [LARGE SCALE GENOMIC DNA]</scope>
    <source>
        <strain evidence="3">ATCC 200175</strain>
    </source>
</reference>
<dbReference type="AlphaFoldDB" id="A0A0C9TYR6"/>
<evidence type="ECO:0000256" key="1">
    <source>
        <dbReference type="SAM" id="MobiDB-lite"/>
    </source>
</evidence>
<evidence type="ECO:0000313" key="3">
    <source>
        <dbReference type="Proteomes" id="UP000053647"/>
    </source>
</evidence>
<dbReference type="OrthoDB" id="3171382at2759"/>
<dbReference type="EMBL" id="KN819336">
    <property type="protein sequence ID" value="KIJ15478.1"/>
    <property type="molecule type" value="Genomic_DNA"/>
</dbReference>
<gene>
    <name evidence="2" type="ORF">PAXINDRAFT_176440</name>
</gene>
<reference evidence="2 3" key="1">
    <citation type="submission" date="2014-06" db="EMBL/GenBank/DDBJ databases">
        <authorList>
            <consortium name="DOE Joint Genome Institute"/>
            <person name="Kuo A."/>
            <person name="Kohler A."/>
            <person name="Nagy L.G."/>
            <person name="Floudas D."/>
            <person name="Copeland A."/>
            <person name="Barry K.W."/>
            <person name="Cichocki N."/>
            <person name="Veneault-Fourrey C."/>
            <person name="LaButti K."/>
            <person name="Lindquist E.A."/>
            <person name="Lipzen A."/>
            <person name="Lundell T."/>
            <person name="Morin E."/>
            <person name="Murat C."/>
            <person name="Sun H."/>
            <person name="Tunlid A."/>
            <person name="Henrissat B."/>
            <person name="Grigoriev I.V."/>
            <person name="Hibbett D.S."/>
            <person name="Martin F."/>
            <person name="Nordberg H.P."/>
            <person name="Cantor M.N."/>
            <person name="Hua S.X."/>
        </authorList>
    </citation>
    <scope>NUCLEOTIDE SEQUENCE [LARGE SCALE GENOMIC DNA]</scope>
    <source>
        <strain evidence="2 3">ATCC 200175</strain>
    </source>
</reference>